<gene>
    <name evidence="6" type="ORF">HNR61_007765</name>
</gene>
<feature type="DNA-binding region" description="H-T-H motif" evidence="4">
    <location>
        <begin position="29"/>
        <end position="48"/>
    </location>
</feature>
<sequence length="200" mass="21041">MARPRSDSRQRLIRAARELLQRQGYQATGMSEIVAASGAPRGSIYFLFPGGKEELAVAAITEAAAEYTGLIAASVEESPDVETFCGLMVEHLAGGLVETGYLNGCPVSTVTLDSVPASAALTEACRAAYRSWQEAAAEALVHYGTPPARAPRLATVMLAAVEGAMILARAESSARPLQDVHEELISLVVAATRPEADTAR</sequence>
<comment type="caution">
    <text evidence="6">The sequence shown here is derived from an EMBL/GenBank/DDBJ whole genome shotgun (WGS) entry which is preliminary data.</text>
</comment>
<dbReference type="Pfam" id="PF00440">
    <property type="entry name" value="TetR_N"/>
    <property type="match status" value="1"/>
</dbReference>
<dbReference type="Pfam" id="PF21993">
    <property type="entry name" value="TetR_C_13_2"/>
    <property type="match status" value="1"/>
</dbReference>
<organism evidence="6 7">
    <name type="scientific">Actinomadura namibiensis</name>
    <dbReference type="NCBI Taxonomy" id="182080"/>
    <lineage>
        <taxon>Bacteria</taxon>
        <taxon>Bacillati</taxon>
        <taxon>Actinomycetota</taxon>
        <taxon>Actinomycetes</taxon>
        <taxon>Streptosporangiales</taxon>
        <taxon>Thermomonosporaceae</taxon>
        <taxon>Actinomadura</taxon>
    </lineage>
</organism>
<dbReference type="GO" id="GO:0003677">
    <property type="term" value="F:DNA binding"/>
    <property type="evidence" value="ECO:0007669"/>
    <property type="project" value="UniProtKB-UniRule"/>
</dbReference>
<proteinExistence type="predicted"/>
<keyword evidence="1" id="KW-0805">Transcription regulation</keyword>
<protein>
    <submittedName>
        <fullName evidence="6">TetR/AcrR family transcriptional repressor of lmrAB and yxaGH operons</fullName>
    </submittedName>
</protein>
<dbReference type="InterPro" id="IPR036271">
    <property type="entry name" value="Tet_transcr_reg_TetR-rel_C_sf"/>
</dbReference>
<reference evidence="6 7" key="1">
    <citation type="submission" date="2020-08" db="EMBL/GenBank/DDBJ databases">
        <title>Genomic Encyclopedia of Type Strains, Phase IV (KMG-IV): sequencing the most valuable type-strain genomes for metagenomic binning, comparative biology and taxonomic classification.</title>
        <authorList>
            <person name="Goeker M."/>
        </authorList>
    </citation>
    <scope>NUCLEOTIDE SEQUENCE [LARGE SCALE GENOMIC DNA]</scope>
    <source>
        <strain evidence="6 7">DSM 44197</strain>
    </source>
</reference>
<dbReference type="EMBL" id="JACJIA010000014">
    <property type="protein sequence ID" value="MBA8956083.1"/>
    <property type="molecule type" value="Genomic_DNA"/>
</dbReference>
<dbReference type="SUPFAM" id="SSF48498">
    <property type="entry name" value="Tetracyclin repressor-like, C-terminal domain"/>
    <property type="match status" value="1"/>
</dbReference>
<evidence type="ECO:0000256" key="3">
    <source>
        <dbReference type="ARBA" id="ARBA00023163"/>
    </source>
</evidence>
<keyword evidence="3" id="KW-0804">Transcription</keyword>
<evidence type="ECO:0000313" key="6">
    <source>
        <dbReference type="EMBL" id="MBA8956083.1"/>
    </source>
</evidence>
<dbReference type="AlphaFoldDB" id="A0A7W3QR79"/>
<dbReference type="SUPFAM" id="SSF46689">
    <property type="entry name" value="Homeodomain-like"/>
    <property type="match status" value="1"/>
</dbReference>
<dbReference type="PANTHER" id="PTHR47506">
    <property type="entry name" value="TRANSCRIPTIONAL REGULATORY PROTEIN"/>
    <property type="match status" value="1"/>
</dbReference>
<dbReference type="PANTHER" id="PTHR47506:SF3">
    <property type="entry name" value="HTH-TYPE TRANSCRIPTIONAL REGULATOR LMRA"/>
    <property type="match status" value="1"/>
</dbReference>
<keyword evidence="2 4" id="KW-0238">DNA-binding</keyword>
<evidence type="ECO:0000256" key="2">
    <source>
        <dbReference type="ARBA" id="ARBA00023125"/>
    </source>
</evidence>
<dbReference type="Gene3D" id="1.10.357.10">
    <property type="entry name" value="Tetracycline Repressor, domain 2"/>
    <property type="match status" value="1"/>
</dbReference>
<dbReference type="Proteomes" id="UP000572680">
    <property type="component" value="Unassembled WGS sequence"/>
</dbReference>
<dbReference type="PROSITE" id="PS50977">
    <property type="entry name" value="HTH_TETR_2"/>
    <property type="match status" value="1"/>
</dbReference>
<keyword evidence="7" id="KW-1185">Reference proteome</keyword>
<feature type="domain" description="HTH tetR-type" evidence="5">
    <location>
        <begin position="6"/>
        <end position="66"/>
    </location>
</feature>
<dbReference type="InterPro" id="IPR009057">
    <property type="entry name" value="Homeodomain-like_sf"/>
</dbReference>
<dbReference type="InterPro" id="IPR054156">
    <property type="entry name" value="YxaF_TetR_C"/>
</dbReference>
<evidence type="ECO:0000256" key="4">
    <source>
        <dbReference type="PROSITE-ProRule" id="PRU00335"/>
    </source>
</evidence>
<evidence type="ECO:0000313" key="7">
    <source>
        <dbReference type="Proteomes" id="UP000572680"/>
    </source>
</evidence>
<evidence type="ECO:0000256" key="1">
    <source>
        <dbReference type="ARBA" id="ARBA00023015"/>
    </source>
</evidence>
<dbReference type="InterPro" id="IPR001647">
    <property type="entry name" value="HTH_TetR"/>
</dbReference>
<dbReference type="RefSeq" id="WP_182848032.1">
    <property type="nucleotide sequence ID" value="NZ_BAAALP010000007.1"/>
</dbReference>
<evidence type="ECO:0000259" key="5">
    <source>
        <dbReference type="PROSITE" id="PS50977"/>
    </source>
</evidence>
<name>A0A7W3QR79_ACTNM</name>
<accession>A0A7W3QR79</accession>